<sequence>MIFYTLYGHLAASSLNALHIGKTIKEGAVFATIGDVNENGGWASHLHFQIIRDMGEYLNDYPGVVDPNEADFYLKNCPNPNWILGRDDLG</sequence>
<dbReference type="Gene3D" id="2.70.70.10">
    <property type="entry name" value="Glucose Permease (Domain IIA)"/>
    <property type="match status" value="1"/>
</dbReference>
<dbReference type="AlphaFoldDB" id="A0A1E5E4X6"/>
<proteinExistence type="predicted"/>
<dbReference type="SUPFAM" id="SSF51261">
    <property type="entry name" value="Duplicated hybrid motif"/>
    <property type="match status" value="1"/>
</dbReference>
<keyword evidence="2" id="KW-1185">Reference proteome</keyword>
<name>A0A1E5E4X6_9VIBR</name>
<reference evidence="1 2" key="1">
    <citation type="journal article" date="2012" name="Science">
        <title>Ecological populations of bacteria act as socially cohesive units of antibiotic production and resistance.</title>
        <authorList>
            <person name="Cordero O.X."/>
            <person name="Wildschutte H."/>
            <person name="Kirkup B."/>
            <person name="Proehl S."/>
            <person name="Ngo L."/>
            <person name="Hussain F."/>
            <person name="Le Roux F."/>
            <person name="Mincer T."/>
            <person name="Polz M.F."/>
        </authorList>
    </citation>
    <scope>NUCLEOTIDE SEQUENCE [LARGE SCALE GENOMIC DNA]</scope>
    <source>
        <strain evidence="1 2">1S-45</strain>
    </source>
</reference>
<dbReference type="OrthoDB" id="9801052at2"/>
<comment type="caution">
    <text evidence="1">The sequence shown here is derived from an EMBL/GenBank/DDBJ whole genome shotgun (WGS) entry which is preliminary data.</text>
</comment>
<organism evidence="1 2">
    <name type="scientific">Vibrio rumoiensis 1S-45</name>
    <dbReference type="NCBI Taxonomy" id="1188252"/>
    <lineage>
        <taxon>Bacteria</taxon>
        <taxon>Pseudomonadati</taxon>
        <taxon>Pseudomonadota</taxon>
        <taxon>Gammaproteobacteria</taxon>
        <taxon>Vibrionales</taxon>
        <taxon>Vibrionaceae</taxon>
        <taxon>Vibrio</taxon>
    </lineage>
</organism>
<dbReference type="STRING" id="1188252.A1QC_05935"/>
<evidence type="ECO:0008006" key="3">
    <source>
        <dbReference type="Google" id="ProtNLM"/>
    </source>
</evidence>
<dbReference type="eggNOG" id="COG0739">
    <property type="taxonomic scope" value="Bacteria"/>
</dbReference>
<dbReference type="EMBL" id="AJYK02000024">
    <property type="protein sequence ID" value="OEF28179.1"/>
    <property type="molecule type" value="Genomic_DNA"/>
</dbReference>
<dbReference type="Proteomes" id="UP000094070">
    <property type="component" value="Unassembled WGS sequence"/>
</dbReference>
<evidence type="ECO:0000313" key="2">
    <source>
        <dbReference type="Proteomes" id="UP000094070"/>
    </source>
</evidence>
<accession>A0A1E5E4X6</accession>
<evidence type="ECO:0000313" key="1">
    <source>
        <dbReference type="EMBL" id="OEF28179.1"/>
    </source>
</evidence>
<dbReference type="RefSeq" id="WP_017025510.1">
    <property type="nucleotide sequence ID" value="NZ_AJYK02000024.1"/>
</dbReference>
<protein>
    <recommendedName>
        <fullName evidence="3">Peptidase M23 domain-containing protein</fullName>
    </recommendedName>
</protein>
<dbReference type="InterPro" id="IPR011055">
    <property type="entry name" value="Dup_hybrid_motif"/>
</dbReference>
<gene>
    <name evidence="1" type="ORF">A1QC_05935</name>
</gene>